<dbReference type="InterPro" id="IPR027396">
    <property type="entry name" value="DsrEFH-like"/>
</dbReference>
<evidence type="ECO:0000313" key="2">
    <source>
        <dbReference type="Proteomes" id="UP001481413"/>
    </source>
</evidence>
<protein>
    <recommendedName>
        <fullName evidence="3">Sulfur relay protein TusB/DsrH</fullName>
    </recommendedName>
</protein>
<gene>
    <name evidence="1" type="ORF">NBRC116585_23760</name>
</gene>
<evidence type="ECO:0008006" key="3">
    <source>
        <dbReference type="Google" id="ProtNLM"/>
    </source>
</evidence>
<proteinExistence type="predicted"/>
<evidence type="ECO:0000313" key="1">
    <source>
        <dbReference type="EMBL" id="GAA6146258.1"/>
    </source>
</evidence>
<dbReference type="SUPFAM" id="SSF75169">
    <property type="entry name" value="DsrEFH-like"/>
    <property type="match status" value="1"/>
</dbReference>
<dbReference type="Proteomes" id="UP001481413">
    <property type="component" value="Unassembled WGS sequence"/>
</dbReference>
<dbReference type="Gene3D" id="3.40.1260.10">
    <property type="entry name" value="DsrEFH-like"/>
    <property type="match status" value="1"/>
</dbReference>
<name>A0ABQ0A1H4_9GAMM</name>
<sequence length="81" mass="8832">MLFSANQQTLSEASAMLKDKDTLLLVGNGCYLAEQVKHSNSLALSQDMAARGQTNTTIKLISDSEWVELVASSDQVISWLD</sequence>
<reference evidence="1 2" key="1">
    <citation type="submission" date="2024-04" db="EMBL/GenBank/DDBJ databases">
        <title>Draft genome sequence of Thalassolituus maritimus NBRC 116585.</title>
        <authorList>
            <person name="Miyakawa T."/>
            <person name="Kusuya Y."/>
            <person name="Miura T."/>
        </authorList>
    </citation>
    <scope>NUCLEOTIDE SEQUENCE [LARGE SCALE GENOMIC DNA]</scope>
    <source>
        <strain evidence="1 2">5NW40-0001</strain>
    </source>
</reference>
<keyword evidence="2" id="KW-1185">Reference proteome</keyword>
<organism evidence="1 2">
    <name type="scientific">Thalassolituus maritimus</name>
    <dbReference type="NCBI Taxonomy" id="484498"/>
    <lineage>
        <taxon>Bacteria</taxon>
        <taxon>Pseudomonadati</taxon>
        <taxon>Pseudomonadota</taxon>
        <taxon>Gammaproteobacteria</taxon>
        <taxon>Oceanospirillales</taxon>
        <taxon>Oceanospirillaceae</taxon>
        <taxon>Thalassolituus</taxon>
    </lineage>
</organism>
<dbReference type="EMBL" id="BAABWH010000006">
    <property type="protein sequence ID" value="GAA6146258.1"/>
    <property type="molecule type" value="Genomic_DNA"/>
</dbReference>
<accession>A0ABQ0A1H4</accession>
<dbReference type="InterPro" id="IPR007215">
    <property type="entry name" value="Sulphur_relay_TusB/DsrH"/>
</dbReference>
<dbReference type="Pfam" id="PF04077">
    <property type="entry name" value="DsrH"/>
    <property type="match status" value="1"/>
</dbReference>
<comment type="caution">
    <text evidence="1">The sequence shown here is derived from an EMBL/GenBank/DDBJ whole genome shotgun (WGS) entry which is preliminary data.</text>
</comment>